<dbReference type="Proteomes" id="UP000523955">
    <property type="component" value="Unassembled WGS sequence"/>
</dbReference>
<gene>
    <name evidence="1" type="ORF">H5V45_00495</name>
</gene>
<evidence type="ECO:0000313" key="2">
    <source>
        <dbReference type="Proteomes" id="UP000523955"/>
    </source>
</evidence>
<sequence>MTNENLEAVQAVVDRVSSYQESAPEGTVEKELRDGFAETGVQVDDADVAKLVAAIEAGDGSVSAQDVLA</sequence>
<dbReference type="RefSeq" id="WP_185251128.1">
    <property type="nucleotide sequence ID" value="NZ_JACKXE010000001.1"/>
</dbReference>
<evidence type="ECO:0000313" key="1">
    <source>
        <dbReference type="EMBL" id="MBB6625785.1"/>
    </source>
</evidence>
<reference evidence="1 2" key="1">
    <citation type="submission" date="2020-08" db="EMBL/GenBank/DDBJ databases">
        <authorList>
            <person name="Seo M.-J."/>
        </authorList>
    </citation>
    <scope>NUCLEOTIDE SEQUENCE [LARGE SCALE GENOMIC DNA]</scope>
    <source>
        <strain evidence="1 2">KIGAM211</strain>
    </source>
</reference>
<accession>A0A7X0V919</accession>
<dbReference type="AlphaFoldDB" id="A0A7X0V919"/>
<dbReference type="EMBL" id="JACKXE010000001">
    <property type="protein sequence ID" value="MBB6625785.1"/>
    <property type="molecule type" value="Genomic_DNA"/>
</dbReference>
<comment type="caution">
    <text evidence="1">The sequence shown here is derived from an EMBL/GenBank/DDBJ whole genome shotgun (WGS) entry which is preliminary data.</text>
</comment>
<protein>
    <submittedName>
        <fullName evidence="1">Uncharacterized protein</fullName>
    </submittedName>
</protein>
<organism evidence="1 2">
    <name type="scientific">Nocardioides luti</name>
    <dbReference type="NCBI Taxonomy" id="2761101"/>
    <lineage>
        <taxon>Bacteria</taxon>
        <taxon>Bacillati</taxon>
        <taxon>Actinomycetota</taxon>
        <taxon>Actinomycetes</taxon>
        <taxon>Propionibacteriales</taxon>
        <taxon>Nocardioidaceae</taxon>
        <taxon>Nocardioides</taxon>
    </lineage>
</organism>
<name>A0A7X0V919_9ACTN</name>
<proteinExistence type="predicted"/>
<keyword evidence="2" id="KW-1185">Reference proteome</keyword>